<evidence type="ECO:0000313" key="2">
    <source>
        <dbReference type="Proteomes" id="UP001595851"/>
    </source>
</evidence>
<gene>
    <name evidence="1" type="ORF">ACFOY2_22080</name>
</gene>
<dbReference type="RefSeq" id="WP_379529959.1">
    <property type="nucleotide sequence ID" value="NZ_JBHSBI010000011.1"/>
</dbReference>
<reference evidence="2" key="1">
    <citation type="journal article" date="2019" name="Int. J. Syst. Evol. Microbiol.">
        <title>The Global Catalogue of Microorganisms (GCM) 10K type strain sequencing project: providing services to taxonomists for standard genome sequencing and annotation.</title>
        <authorList>
            <consortium name="The Broad Institute Genomics Platform"/>
            <consortium name="The Broad Institute Genome Sequencing Center for Infectious Disease"/>
            <person name="Wu L."/>
            <person name="Ma J."/>
        </authorList>
    </citation>
    <scope>NUCLEOTIDE SEQUENCE [LARGE SCALE GENOMIC DNA]</scope>
    <source>
        <strain evidence="2">TBRC 1276</strain>
    </source>
</reference>
<evidence type="ECO:0000313" key="1">
    <source>
        <dbReference type="EMBL" id="MFC4009934.1"/>
    </source>
</evidence>
<protein>
    <submittedName>
        <fullName evidence="1">Uncharacterized protein</fullName>
    </submittedName>
</protein>
<name>A0ABV8GA25_9ACTN</name>
<dbReference type="EMBL" id="JBHSBI010000011">
    <property type="protein sequence ID" value="MFC4009934.1"/>
    <property type="molecule type" value="Genomic_DNA"/>
</dbReference>
<comment type="caution">
    <text evidence="1">The sequence shown here is derived from an EMBL/GenBank/DDBJ whole genome shotgun (WGS) entry which is preliminary data.</text>
</comment>
<keyword evidence="2" id="KW-1185">Reference proteome</keyword>
<proteinExistence type="predicted"/>
<accession>A0ABV8GA25</accession>
<organism evidence="1 2">
    <name type="scientific">Nonomuraea purpurea</name>
    <dbReference type="NCBI Taxonomy" id="1849276"/>
    <lineage>
        <taxon>Bacteria</taxon>
        <taxon>Bacillati</taxon>
        <taxon>Actinomycetota</taxon>
        <taxon>Actinomycetes</taxon>
        <taxon>Streptosporangiales</taxon>
        <taxon>Streptosporangiaceae</taxon>
        <taxon>Nonomuraea</taxon>
    </lineage>
</organism>
<dbReference type="Proteomes" id="UP001595851">
    <property type="component" value="Unassembled WGS sequence"/>
</dbReference>
<sequence>MSTRGESRRADLAGVCSGVHSLRIDVKFIEPTASTTGRKGGRGKYYQFTASDDCTRLRVLRIHRQLNQKTQA</sequence>